<evidence type="ECO:0000313" key="4">
    <source>
        <dbReference type="EMBL" id="AYD47581.1"/>
    </source>
</evidence>
<name>A0A386HQ61_9BACT</name>
<accession>A0A386HQ61</accession>
<evidence type="ECO:0000259" key="3">
    <source>
        <dbReference type="Pfam" id="PF13505"/>
    </source>
</evidence>
<organism evidence="4 5">
    <name type="scientific">Arachidicoccus soli</name>
    <dbReference type="NCBI Taxonomy" id="2341117"/>
    <lineage>
        <taxon>Bacteria</taxon>
        <taxon>Pseudomonadati</taxon>
        <taxon>Bacteroidota</taxon>
        <taxon>Chitinophagia</taxon>
        <taxon>Chitinophagales</taxon>
        <taxon>Chitinophagaceae</taxon>
        <taxon>Arachidicoccus</taxon>
    </lineage>
</organism>
<feature type="chain" id="PRO_5017405996" description="Outer membrane protein beta-barrel domain-containing protein" evidence="2">
    <location>
        <begin position="22"/>
        <end position="186"/>
    </location>
</feature>
<evidence type="ECO:0000313" key="5">
    <source>
        <dbReference type="Proteomes" id="UP000266118"/>
    </source>
</evidence>
<dbReference type="EMBL" id="CP032489">
    <property type="protein sequence ID" value="AYD47581.1"/>
    <property type="molecule type" value="Genomic_DNA"/>
</dbReference>
<dbReference type="RefSeq" id="WP_119986858.1">
    <property type="nucleotide sequence ID" value="NZ_CP032489.1"/>
</dbReference>
<gene>
    <name evidence="4" type="ORF">D6B99_08165</name>
</gene>
<dbReference type="InterPro" id="IPR027385">
    <property type="entry name" value="Beta-barrel_OMP"/>
</dbReference>
<dbReference type="AlphaFoldDB" id="A0A386HQ61"/>
<dbReference type="OrthoDB" id="668980at2"/>
<dbReference type="InterPro" id="IPR011250">
    <property type="entry name" value="OMP/PagP_B-barrel"/>
</dbReference>
<reference evidence="4 5" key="1">
    <citation type="submission" date="2018-09" db="EMBL/GenBank/DDBJ databases">
        <title>Arachidicoccus sp. nov., a bacterium isolated from soil.</title>
        <authorList>
            <person name="Weon H.-Y."/>
            <person name="Kwon S.-W."/>
            <person name="Lee S.A."/>
        </authorList>
    </citation>
    <scope>NUCLEOTIDE SEQUENCE [LARGE SCALE GENOMIC DNA]</scope>
    <source>
        <strain evidence="4 5">KIS59-12</strain>
    </source>
</reference>
<proteinExistence type="predicted"/>
<protein>
    <recommendedName>
        <fullName evidence="3">Outer membrane protein beta-barrel domain-containing protein</fullName>
    </recommendedName>
</protein>
<keyword evidence="1 2" id="KW-0732">Signal</keyword>
<sequence>MKKVLLLLVGGLFVITTSTKAQTYERPLGSELSIGISPMLPVGDFSNAYSFGLGGDLKYAYNFDESIALTLSAGYNNFWGKKTTVAGVEFTPKAQGFVPIKAGVRFSAGQFYAEPQIGVAISTNSENDRITKSSSSLTYAGQVGVMVNRNFDIGFRYEAISTGFNKSNGDQRTLGSLALRLGFTID</sequence>
<evidence type="ECO:0000256" key="2">
    <source>
        <dbReference type="SAM" id="SignalP"/>
    </source>
</evidence>
<dbReference type="Proteomes" id="UP000266118">
    <property type="component" value="Chromosome"/>
</dbReference>
<dbReference type="KEGG" id="ark:D6B99_08165"/>
<dbReference type="SUPFAM" id="SSF56925">
    <property type="entry name" value="OMPA-like"/>
    <property type="match status" value="1"/>
</dbReference>
<dbReference type="Pfam" id="PF13505">
    <property type="entry name" value="OMP_b-brl"/>
    <property type="match status" value="1"/>
</dbReference>
<feature type="domain" description="Outer membrane protein beta-barrel" evidence="3">
    <location>
        <begin position="12"/>
        <end position="174"/>
    </location>
</feature>
<evidence type="ECO:0000256" key="1">
    <source>
        <dbReference type="ARBA" id="ARBA00022729"/>
    </source>
</evidence>
<keyword evidence="5" id="KW-1185">Reference proteome</keyword>
<feature type="signal peptide" evidence="2">
    <location>
        <begin position="1"/>
        <end position="21"/>
    </location>
</feature>